<dbReference type="Proteomes" id="UP000824496">
    <property type="component" value="Chromosome"/>
</dbReference>
<feature type="transmembrane region" description="Helical" evidence="2">
    <location>
        <begin position="226"/>
        <end position="248"/>
    </location>
</feature>
<feature type="transmembrane region" description="Helical" evidence="2">
    <location>
        <begin position="284"/>
        <end position="302"/>
    </location>
</feature>
<protein>
    <submittedName>
        <fullName evidence="3">Uncharacterized protein</fullName>
    </submittedName>
</protein>
<name>A0ABN6K606_9ACTO</name>
<organism evidence="3 4">
    <name type="scientific">Actinomyces capricornis</name>
    <dbReference type="NCBI Taxonomy" id="2755559"/>
    <lineage>
        <taxon>Bacteria</taxon>
        <taxon>Bacillati</taxon>
        <taxon>Actinomycetota</taxon>
        <taxon>Actinomycetes</taxon>
        <taxon>Actinomycetales</taxon>
        <taxon>Actinomycetaceae</taxon>
        <taxon>Actinomyces</taxon>
    </lineage>
</organism>
<evidence type="ECO:0000256" key="1">
    <source>
        <dbReference type="SAM" id="MobiDB-lite"/>
    </source>
</evidence>
<reference evidence="3 4" key="1">
    <citation type="submission" date="2021-08" db="EMBL/GenBank/DDBJ databases">
        <title>Whole genome sequence of novel Actinomyces species strain MAS-1.</title>
        <authorList>
            <person name="Saito M."/>
            <person name="Kuwahara N."/>
            <person name="Takizawa T."/>
            <person name="Gotouda H."/>
            <person name="Ochiai T."/>
        </authorList>
    </citation>
    <scope>NUCLEOTIDE SEQUENCE [LARGE SCALE GENOMIC DNA]</scope>
    <source>
        <strain evidence="3 4">MAS-1</strain>
    </source>
</reference>
<proteinExistence type="predicted"/>
<sequence>MLLHAPSRRSALPSTMAELITLRSVVELPIVQRHALEAETLRRVAEVDRVGDLTCFNVAEVPELASLSDPSEFFSPDEHGWALGHALSHAVEHGQRLWLCEATPAQVEALRELLGEDLVHLANALSDQAGAASAPQIPQAGDPRGACGAGGAAPHDGTACVVALSPRALLDRWAKAGPEHVTYLRTVLEGTDPLRVSRHTLEALRTARVRLLPRSSITRLLHNPRFLAYATVFIYSSLRALPAALAPGFHGNPWVLWTIDIVTAVPYTWGIIAMVAGKRLRIRMLGLVITLITFIAPYLYFFARGQDYPPWVLLVVGLLIVLTLLLEGGRWLRDVGVARGVQAPSREQAPHSPAQPPGRRAPRE</sequence>
<keyword evidence="4" id="KW-1185">Reference proteome</keyword>
<keyword evidence="2" id="KW-0812">Transmembrane</keyword>
<keyword evidence="2" id="KW-0472">Membrane</keyword>
<keyword evidence="2" id="KW-1133">Transmembrane helix</keyword>
<gene>
    <name evidence="3" type="ORF">MANAM107_14760</name>
</gene>
<dbReference type="RefSeq" id="WP_223906838.1">
    <property type="nucleotide sequence ID" value="NZ_AP025017.1"/>
</dbReference>
<dbReference type="EMBL" id="AP025017">
    <property type="protein sequence ID" value="BDA64642.1"/>
    <property type="molecule type" value="Genomic_DNA"/>
</dbReference>
<evidence type="ECO:0000313" key="3">
    <source>
        <dbReference type="EMBL" id="BDA64642.1"/>
    </source>
</evidence>
<feature type="transmembrane region" description="Helical" evidence="2">
    <location>
        <begin position="254"/>
        <end position="277"/>
    </location>
</feature>
<evidence type="ECO:0000313" key="4">
    <source>
        <dbReference type="Proteomes" id="UP000824496"/>
    </source>
</evidence>
<feature type="transmembrane region" description="Helical" evidence="2">
    <location>
        <begin position="308"/>
        <end position="326"/>
    </location>
</feature>
<accession>A0ABN6K606</accession>
<feature type="region of interest" description="Disordered" evidence="1">
    <location>
        <begin position="343"/>
        <end position="364"/>
    </location>
</feature>
<evidence type="ECO:0000256" key="2">
    <source>
        <dbReference type="SAM" id="Phobius"/>
    </source>
</evidence>